<evidence type="ECO:0000256" key="7">
    <source>
        <dbReference type="ARBA" id="ARBA00022777"/>
    </source>
</evidence>
<dbReference type="GO" id="GO:0004798">
    <property type="term" value="F:dTMP kinase activity"/>
    <property type="evidence" value="ECO:0007669"/>
    <property type="project" value="UniProtKB-EC"/>
</dbReference>
<feature type="region of interest" description="Disordered" evidence="9">
    <location>
        <begin position="243"/>
        <end position="268"/>
    </location>
</feature>
<dbReference type="GO" id="GO:0006233">
    <property type="term" value="P:dTDP biosynthetic process"/>
    <property type="evidence" value="ECO:0007669"/>
    <property type="project" value="InterPro"/>
</dbReference>
<evidence type="ECO:0000313" key="12">
    <source>
        <dbReference type="Proteomes" id="UP000186922"/>
    </source>
</evidence>
<reference evidence="11 12" key="1">
    <citation type="journal article" date="2016" name="Nat. Commun.">
        <title>Extremotolerant tardigrade genome and improved radiotolerance of human cultured cells by tardigrade-unique protein.</title>
        <authorList>
            <person name="Hashimoto T."/>
            <person name="Horikawa D.D."/>
            <person name="Saito Y."/>
            <person name="Kuwahara H."/>
            <person name="Kozuka-Hata H."/>
            <person name="Shin-I T."/>
            <person name="Minakuchi Y."/>
            <person name="Ohishi K."/>
            <person name="Motoyama A."/>
            <person name="Aizu T."/>
            <person name="Enomoto A."/>
            <person name="Kondo K."/>
            <person name="Tanaka S."/>
            <person name="Hara Y."/>
            <person name="Koshikawa S."/>
            <person name="Sagara H."/>
            <person name="Miura T."/>
            <person name="Yokobori S."/>
            <person name="Miyagawa K."/>
            <person name="Suzuki Y."/>
            <person name="Kubo T."/>
            <person name="Oyama M."/>
            <person name="Kohara Y."/>
            <person name="Fujiyama A."/>
            <person name="Arakawa K."/>
            <person name="Katayama T."/>
            <person name="Toyoda A."/>
            <person name="Kunieda T."/>
        </authorList>
    </citation>
    <scope>NUCLEOTIDE SEQUENCE [LARGE SCALE GENOMIC DNA]</scope>
    <source>
        <strain evidence="11 12">YOKOZUNA-1</strain>
    </source>
</reference>
<dbReference type="GO" id="GO:0004550">
    <property type="term" value="F:nucleoside diphosphate kinase activity"/>
    <property type="evidence" value="ECO:0007669"/>
    <property type="project" value="TreeGrafter"/>
</dbReference>
<gene>
    <name evidence="11" type="primary">RvY_16406</name>
    <name evidence="11" type="synonym">RvY_16406.1</name>
    <name evidence="11" type="ORF">RvY_16406-1</name>
</gene>
<dbReference type="GO" id="GO:0006227">
    <property type="term" value="P:dUDP biosynthetic process"/>
    <property type="evidence" value="ECO:0007669"/>
    <property type="project" value="TreeGrafter"/>
</dbReference>
<evidence type="ECO:0000259" key="10">
    <source>
        <dbReference type="Pfam" id="PF02223"/>
    </source>
</evidence>
<keyword evidence="5" id="KW-0545">Nucleotide biosynthesis</keyword>
<dbReference type="GO" id="GO:0005829">
    <property type="term" value="C:cytosol"/>
    <property type="evidence" value="ECO:0007669"/>
    <property type="project" value="TreeGrafter"/>
</dbReference>
<dbReference type="EC" id="2.7.4.9" evidence="3"/>
<dbReference type="SUPFAM" id="SSF52540">
    <property type="entry name" value="P-loop containing nucleoside triphosphate hydrolases"/>
    <property type="match status" value="1"/>
</dbReference>
<keyword evidence="8" id="KW-0067">ATP-binding</keyword>
<evidence type="ECO:0000256" key="8">
    <source>
        <dbReference type="ARBA" id="ARBA00022840"/>
    </source>
</evidence>
<dbReference type="GO" id="GO:0005524">
    <property type="term" value="F:ATP binding"/>
    <property type="evidence" value="ECO:0007669"/>
    <property type="project" value="UniProtKB-KW"/>
</dbReference>
<sequence length="268" mass="30426">MFRKISPPKFLGICPTSGLLLYREITVRVPQSRTGYDHMLPGSTVMKRASSLIVGLHEVFCSSPPLLSFHSSYRLMEQRYVRGALIVFEGLDRSGKTTQVNRLLQDLEGTKERYPYRGMRFPDRTPANPINIEICDYLSKKKELPAREAHLLFTKQRQNQKDEMERFLQNGTTLVVDRYSHSGAAYSAAKRVNASKTEEEIAAEVRQAVLRVIEECREKPISHFGDKQEETNQLQLAVPHLPHHQCTPTKSQQSSKEPGASLVGCEVK</sequence>
<name>A0A1D1W144_RAMVA</name>
<feature type="compositionally biased region" description="Polar residues" evidence="9">
    <location>
        <begin position="246"/>
        <end position="256"/>
    </location>
</feature>
<organism evidence="11 12">
    <name type="scientific">Ramazzottius varieornatus</name>
    <name type="common">Water bear</name>
    <name type="synonym">Tardigrade</name>
    <dbReference type="NCBI Taxonomy" id="947166"/>
    <lineage>
        <taxon>Eukaryota</taxon>
        <taxon>Metazoa</taxon>
        <taxon>Ecdysozoa</taxon>
        <taxon>Tardigrada</taxon>
        <taxon>Eutardigrada</taxon>
        <taxon>Parachela</taxon>
        <taxon>Hypsibioidea</taxon>
        <taxon>Ramazzottiidae</taxon>
        <taxon>Ramazzottius</taxon>
    </lineage>
</organism>
<dbReference type="InterPro" id="IPR018095">
    <property type="entry name" value="Thymidylate_kin_CS"/>
</dbReference>
<dbReference type="PANTHER" id="PTHR10344:SF1">
    <property type="entry name" value="THYMIDYLATE KINASE"/>
    <property type="match status" value="1"/>
</dbReference>
<evidence type="ECO:0000256" key="1">
    <source>
        <dbReference type="ARBA" id="ARBA00004992"/>
    </source>
</evidence>
<evidence type="ECO:0000256" key="5">
    <source>
        <dbReference type="ARBA" id="ARBA00022727"/>
    </source>
</evidence>
<protein>
    <recommendedName>
        <fullName evidence="3">dTMP kinase</fullName>
        <ecNumber evidence="3">2.7.4.9</ecNumber>
    </recommendedName>
</protein>
<dbReference type="Pfam" id="PF02223">
    <property type="entry name" value="Thymidylate_kin"/>
    <property type="match status" value="1"/>
</dbReference>
<evidence type="ECO:0000256" key="4">
    <source>
        <dbReference type="ARBA" id="ARBA00022679"/>
    </source>
</evidence>
<dbReference type="Gene3D" id="3.40.50.300">
    <property type="entry name" value="P-loop containing nucleotide triphosphate hydrolases"/>
    <property type="match status" value="1"/>
</dbReference>
<dbReference type="PANTHER" id="PTHR10344">
    <property type="entry name" value="THYMIDYLATE KINASE"/>
    <property type="match status" value="1"/>
</dbReference>
<dbReference type="EMBL" id="BDGG01000013">
    <property type="protein sequence ID" value="GAV06403.1"/>
    <property type="molecule type" value="Genomic_DNA"/>
</dbReference>
<dbReference type="GO" id="GO:0005634">
    <property type="term" value="C:nucleus"/>
    <property type="evidence" value="ECO:0007669"/>
    <property type="project" value="TreeGrafter"/>
</dbReference>
<evidence type="ECO:0000256" key="6">
    <source>
        <dbReference type="ARBA" id="ARBA00022741"/>
    </source>
</evidence>
<evidence type="ECO:0000313" key="11">
    <source>
        <dbReference type="EMBL" id="GAV06403.1"/>
    </source>
</evidence>
<feature type="domain" description="Thymidylate kinase-like" evidence="10">
    <location>
        <begin position="88"/>
        <end position="193"/>
    </location>
</feature>
<comment type="caution">
    <text evidence="11">The sequence shown here is derived from an EMBL/GenBank/DDBJ whole genome shotgun (WGS) entry which is preliminary data.</text>
</comment>
<keyword evidence="12" id="KW-1185">Reference proteome</keyword>
<dbReference type="AlphaFoldDB" id="A0A1D1W144"/>
<keyword evidence="4" id="KW-0808">Transferase</keyword>
<evidence type="ECO:0000256" key="2">
    <source>
        <dbReference type="ARBA" id="ARBA00009776"/>
    </source>
</evidence>
<dbReference type="InterPro" id="IPR039430">
    <property type="entry name" value="Thymidylate_kin-like_dom"/>
</dbReference>
<comment type="pathway">
    <text evidence="1">Pyrimidine metabolism; dTTP biosynthesis.</text>
</comment>
<dbReference type="OrthoDB" id="425602at2759"/>
<proteinExistence type="inferred from homology"/>
<dbReference type="GO" id="GO:0005739">
    <property type="term" value="C:mitochondrion"/>
    <property type="evidence" value="ECO:0007669"/>
    <property type="project" value="TreeGrafter"/>
</dbReference>
<evidence type="ECO:0000256" key="9">
    <source>
        <dbReference type="SAM" id="MobiDB-lite"/>
    </source>
</evidence>
<dbReference type="Proteomes" id="UP000186922">
    <property type="component" value="Unassembled WGS sequence"/>
</dbReference>
<dbReference type="GO" id="GO:0006235">
    <property type="term" value="P:dTTP biosynthetic process"/>
    <property type="evidence" value="ECO:0007669"/>
    <property type="project" value="TreeGrafter"/>
</dbReference>
<dbReference type="InterPro" id="IPR027417">
    <property type="entry name" value="P-loop_NTPase"/>
</dbReference>
<keyword evidence="6" id="KW-0547">Nucleotide-binding</keyword>
<dbReference type="STRING" id="947166.A0A1D1W144"/>
<comment type="similarity">
    <text evidence="2">Belongs to the thymidylate kinase family.</text>
</comment>
<accession>A0A1D1W144</accession>
<keyword evidence="7" id="KW-0418">Kinase</keyword>
<dbReference type="PROSITE" id="PS01331">
    <property type="entry name" value="THYMIDYLATE_KINASE"/>
    <property type="match status" value="1"/>
</dbReference>
<evidence type="ECO:0000256" key="3">
    <source>
        <dbReference type="ARBA" id="ARBA00012980"/>
    </source>
</evidence>